<reference evidence="2 3" key="1">
    <citation type="journal article" date="2020" name="Nature">
        <title>Six reference-quality genomes reveal evolution of bat adaptations.</title>
        <authorList>
            <person name="Jebb D."/>
            <person name="Huang Z."/>
            <person name="Pippel M."/>
            <person name="Hughes G.M."/>
            <person name="Lavrichenko K."/>
            <person name="Devanna P."/>
            <person name="Winkler S."/>
            <person name="Jermiin L.S."/>
            <person name="Skirmuntt E.C."/>
            <person name="Katzourakis A."/>
            <person name="Burkitt-Gray L."/>
            <person name="Ray D.A."/>
            <person name="Sullivan K.A.M."/>
            <person name="Roscito J.G."/>
            <person name="Kirilenko B.M."/>
            <person name="Davalos L.M."/>
            <person name="Corthals A.P."/>
            <person name="Power M.L."/>
            <person name="Jones G."/>
            <person name="Ransome R.D."/>
            <person name="Dechmann D.K.N."/>
            <person name="Locatelli A.G."/>
            <person name="Puechmaille S.J."/>
            <person name="Fedrigo O."/>
            <person name="Jarvis E.D."/>
            <person name="Hiller M."/>
            <person name="Vernes S.C."/>
            <person name="Myers E.W."/>
            <person name="Teeling E.C."/>
        </authorList>
    </citation>
    <scope>NUCLEOTIDE SEQUENCE [LARGE SCALE GENOMIC DNA]</scope>
    <source>
        <strain evidence="2">MRouAeg1</strain>
        <tissue evidence="2">Muscle</tissue>
    </source>
</reference>
<evidence type="ECO:0000313" key="3">
    <source>
        <dbReference type="Proteomes" id="UP000593571"/>
    </source>
</evidence>
<name>A0A7J8B726_ROUAE</name>
<accession>A0A7J8B726</accession>
<evidence type="ECO:0000256" key="1">
    <source>
        <dbReference type="SAM" id="MobiDB-lite"/>
    </source>
</evidence>
<dbReference type="Proteomes" id="UP000593571">
    <property type="component" value="Unassembled WGS sequence"/>
</dbReference>
<comment type="caution">
    <text evidence="2">The sequence shown here is derived from an EMBL/GenBank/DDBJ whole genome shotgun (WGS) entry which is preliminary data.</text>
</comment>
<dbReference type="AlphaFoldDB" id="A0A7J8B726"/>
<feature type="compositionally biased region" description="Polar residues" evidence="1">
    <location>
        <begin position="145"/>
        <end position="157"/>
    </location>
</feature>
<feature type="region of interest" description="Disordered" evidence="1">
    <location>
        <begin position="1"/>
        <end position="25"/>
    </location>
</feature>
<evidence type="ECO:0000313" key="2">
    <source>
        <dbReference type="EMBL" id="KAF6394494.1"/>
    </source>
</evidence>
<protein>
    <submittedName>
        <fullName evidence="2">Uncharacterized protein</fullName>
    </submittedName>
</protein>
<gene>
    <name evidence="2" type="ORF">HJG63_010448</name>
</gene>
<feature type="region of interest" description="Disordered" evidence="1">
    <location>
        <begin position="46"/>
        <end position="165"/>
    </location>
</feature>
<proteinExistence type="predicted"/>
<dbReference type="EMBL" id="JACASE010000020">
    <property type="protein sequence ID" value="KAF6394494.1"/>
    <property type="molecule type" value="Genomic_DNA"/>
</dbReference>
<feature type="compositionally biased region" description="Low complexity" evidence="1">
    <location>
        <begin position="127"/>
        <end position="138"/>
    </location>
</feature>
<organism evidence="2 3">
    <name type="scientific">Rousettus aegyptiacus</name>
    <name type="common">Egyptian fruit bat</name>
    <name type="synonym">Pteropus aegyptiacus</name>
    <dbReference type="NCBI Taxonomy" id="9407"/>
    <lineage>
        <taxon>Eukaryota</taxon>
        <taxon>Metazoa</taxon>
        <taxon>Chordata</taxon>
        <taxon>Craniata</taxon>
        <taxon>Vertebrata</taxon>
        <taxon>Euteleostomi</taxon>
        <taxon>Mammalia</taxon>
        <taxon>Eutheria</taxon>
        <taxon>Laurasiatheria</taxon>
        <taxon>Chiroptera</taxon>
        <taxon>Yinpterochiroptera</taxon>
        <taxon>Pteropodoidea</taxon>
        <taxon>Pteropodidae</taxon>
        <taxon>Rousettinae</taxon>
        <taxon>Rousettus</taxon>
    </lineage>
</organism>
<sequence>MQGCGCRSRVMDGSGVRRGRAAQRPRLPPAAALSWGGLCRVTTRSLAGRPGEPALCPGPRGVGGGQQRGPWHRHVHGPPGCSAVQDGRGRGAEAEPAPRPLSWRRRRAGHTRLGASQEPGTEGRSLGAAVGAPAPTAGGRHGGPSRQSQPPSDTNRCPQHRWHPEREAAYRASLVTAPFL</sequence>
<keyword evidence="3" id="KW-1185">Reference proteome</keyword>